<feature type="transmembrane region" description="Helical" evidence="6">
    <location>
        <begin position="83"/>
        <end position="103"/>
    </location>
</feature>
<sequence>MGPSLLVGFVALVSILAWRFSLLSLSGAGAALVCGVLVGLGFGYRGLSLLGLFFITSSLLSNYKKKRKGYLTEFHEKGSKRDWLQVAANGGIAAALGMAYFWWESPWMLVAFCISLASSNSDTWASELGTLSKHHPFSVRSFKRVEPGTSGAVSATGSAAGFFGAGTIALAAYFLFGLNSREVLLILGFGFLGMMVDTILGAFIQAGYRCRVCGREVEKRHHCGEACHLTKGKGWLQNDGVNFISCLLAVILGIISYV</sequence>
<dbReference type="OrthoDB" id="9808500at2"/>
<feature type="transmembrane region" description="Helical" evidence="6">
    <location>
        <begin position="183"/>
        <end position="204"/>
    </location>
</feature>
<feature type="transmembrane region" description="Helical" evidence="6">
    <location>
        <begin position="152"/>
        <end position="176"/>
    </location>
</feature>
<dbReference type="PANTHER" id="PTHR13353">
    <property type="entry name" value="TRANSMEMBRANE PROTEIN 19"/>
    <property type="match status" value="1"/>
</dbReference>
<dbReference type="PANTHER" id="PTHR13353:SF5">
    <property type="entry name" value="TRANSMEMBRANE PROTEIN 19"/>
    <property type="match status" value="1"/>
</dbReference>
<evidence type="ECO:0000256" key="5">
    <source>
        <dbReference type="ARBA" id="ARBA00023136"/>
    </source>
</evidence>
<keyword evidence="4 6" id="KW-1133">Transmembrane helix</keyword>
<dbReference type="PATRIC" id="fig|1408103.3.peg.5394"/>
<comment type="similarity">
    <text evidence="2">Belongs to the TMEM19 family.</text>
</comment>
<reference evidence="7 8" key="1">
    <citation type="submission" date="2015-04" db="EMBL/GenBank/DDBJ databases">
        <title>Taxonomic description and genome sequence of Bacillus campisalis sp. nov., a novel member of the genus Bacillus isolated from solar saltern.</title>
        <authorList>
            <person name="Mathan Kumar R."/>
            <person name="Kaur G."/>
            <person name="Kumar A."/>
            <person name="Singh N.K."/>
            <person name="Kaur N."/>
            <person name="Kumar N."/>
            <person name="Mayilraj S."/>
        </authorList>
    </citation>
    <scope>NUCLEOTIDE SEQUENCE [LARGE SCALE GENOMIC DNA]</scope>
    <source>
        <strain evidence="7 8">SA2-6</strain>
    </source>
</reference>
<name>A0A0M2SKR8_9BACI</name>
<keyword evidence="3 6" id="KW-0812">Transmembrane</keyword>
<evidence type="ECO:0000313" key="8">
    <source>
        <dbReference type="Proteomes" id="UP000034166"/>
    </source>
</evidence>
<protein>
    <recommendedName>
        <fullName evidence="9">Transmenbrane protein</fullName>
    </recommendedName>
</protein>
<keyword evidence="8" id="KW-1185">Reference proteome</keyword>
<evidence type="ECO:0000256" key="3">
    <source>
        <dbReference type="ARBA" id="ARBA00022692"/>
    </source>
</evidence>
<evidence type="ECO:0000256" key="4">
    <source>
        <dbReference type="ARBA" id="ARBA00022989"/>
    </source>
</evidence>
<gene>
    <name evidence="7" type="ORF">WQ57_25000</name>
</gene>
<dbReference type="InterPro" id="IPR002794">
    <property type="entry name" value="DUF92_TMEM19"/>
</dbReference>
<proteinExistence type="inferred from homology"/>
<accession>A0A0M2SKR8</accession>
<evidence type="ECO:0000256" key="1">
    <source>
        <dbReference type="ARBA" id="ARBA00004141"/>
    </source>
</evidence>
<dbReference type="GO" id="GO:0016020">
    <property type="term" value="C:membrane"/>
    <property type="evidence" value="ECO:0007669"/>
    <property type="project" value="UniProtKB-SubCell"/>
</dbReference>
<evidence type="ECO:0000256" key="2">
    <source>
        <dbReference type="ARBA" id="ARBA00009012"/>
    </source>
</evidence>
<feature type="transmembrane region" description="Helical" evidence="6">
    <location>
        <begin position="46"/>
        <end position="63"/>
    </location>
</feature>
<keyword evidence="5 6" id="KW-0472">Membrane</keyword>
<dbReference type="Pfam" id="PF01940">
    <property type="entry name" value="DUF92"/>
    <property type="match status" value="1"/>
</dbReference>
<dbReference type="Proteomes" id="UP000034166">
    <property type="component" value="Unassembled WGS sequence"/>
</dbReference>
<evidence type="ECO:0000313" key="7">
    <source>
        <dbReference type="EMBL" id="KKK33190.1"/>
    </source>
</evidence>
<organism evidence="7 8">
    <name type="scientific">Mesobacillus campisalis</name>
    <dbReference type="NCBI Taxonomy" id="1408103"/>
    <lineage>
        <taxon>Bacteria</taxon>
        <taxon>Bacillati</taxon>
        <taxon>Bacillota</taxon>
        <taxon>Bacilli</taxon>
        <taxon>Bacillales</taxon>
        <taxon>Bacillaceae</taxon>
        <taxon>Mesobacillus</taxon>
    </lineage>
</organism>
<comment type="caution">
    <text evidence="7">The sequence shown here is derived from an EMBL/GenBank/DDBJ whole genome shotgun (WGS) entry which is preliminary data.</text>
</comment>
<evidence type="ECO:0008006" key="9">
    <source>
        <dbReference type="Google" id="ProtNLM"/>
    </source>
</evidence>
<evidence type="ECO:0000256" key="6">
    <source>
        <dbReference type="SAM" id="Phobius"/>
    </source>
</evidence>
<comment type="subcellular location">
    <subcellularLocation>
        <location evidence="1">Membrane</location>
        <topology evidence="1">Multi-pass membrane protein</topology>
    </subcellularLocation>
</comment>
<dbReference type="EMBL" id="LAYY01000101">
    <property type="protein sequence ID" value="KKK33190.1"/>
    <property type="molecule type" value="Genomic_DNA"/>
</dbReference>
<dbReference type="AlphaFoldDB" id="A0A0M2SKR8"/>
<feature type="transmembrane region" description="Helical" evidence="6">
    <location>
        <begin position="240"/>
        <end position="257"/>
    </location>
</feature>